<dbReference type="Pfam" id="PF02518">
    <property type="entry name" value="HATPase_c"/>
    <property type="match status" value="1"/>
</dbReference>
<keyword evidence="7" id="KW-1185">Reference proteome</keyword>
<feature type="transmembrane region" description="Helical" evidence="4">
    <location>
        <begin position="145"/>
        <end position="165"/>
    </location>
</feature>
<accession>A0ABY9PEJ4</accession>
<keyword evidence="4" id="KW-0472">Membrane</keyword>
<dbReference type="SMART" id="SM00387">
    <property type="entry name" value="HATPase_c"/>
    <property type="match status" value="1"/>
</dbReference>
<keyword evidence="1" id="KW-0808">Transferase</keyword>
<dbReference type="PANTHER" id="PTHR24421">
    <property type="entry name" value="NITRATE/NITRITE SENSOR PROTEIN NARX-RELATED"/>
    <property type="match status" value="1"/>
</dbReference>
<proteinExistence type="predicted"/>
<protein>
    <submittedName>
        <fullName evidence="6">Histidine kinase</fullName>
    </submittedName>
</protein>
<evidence type="ECO:0000259" key="5">
    <source>
        <dbReference type="SMART" id="SM00387"/>
    </source>
</evidence>
<feature type="transmembrane region" description="Helical" evidence="4">
    <location>
        <begin position="77"/>
        <end position="95"/>
    </location>
</feature>
<dbReference type="InterPro" id="IPR003594">
    <property type="entry name" value="HATPase_dom"/>
</dbReference>
<organism evidence="6 7">
    <name type="scientific">Lysobacter yananisis</name>
    <dbReference type="NCBI Taxonomy" id="1003114"/>
    <lineage>
        <taxon>Bacteria</taxon>
        <taxon>Pseudomonadati</taxon>
        <taxon>Pseudomonadota</taxon>
        <taxon>Gammaproteobacteria</taxon>
        <taxon>Lysobacterales</taxon>
        <taxon>Lysobacteraceae</taxon>
        <taxon>Lysobacter</taxon>
    </lineage>
</organism>
<name>A0ABY9PEJ4_9GAMM</name>
<dbReference type="PANTHER" id="PTHR24421:SF59">
    <property type="entry name" value="OXYGEN SENSOR HISTIDINE KINASE NREB"/>
    <property type="match status" value="1"/>
</dbReference>
<evidence type="ECO:0000313" key="6">
    <source>
        <dbReference type="EMBL" id="WMT04616.1"/>
    </source>
</evidence>
<evidence type="ECO:0000256" key="1">
    <source>
        <dbReference type="ARBA" id="ARBA00022679"/>
    </source>
</evidence>
<dbReference type="InterPro" id="IPR036890">
    <property type="entry name" value="HATPase_C_sf"/>
</dbReference>
<evidence type="ECO:0000256" key="4">
    <source>
        <dbReference type="SAM" id="Phobius"/>
    </source>
</evidence>
<keyword evidence="3" id="KW-0902">Two-component regulatory system</keyword>
<evidence type="ECO:0000313" key="7">
    <source>
        <dbReference type="Proteomes" id="UP001229313"/>
    </source>
</evidence>
<dbReference type="SUPFAM" id="SSF55874">
    <property type="entry name" value="ATPase domain of HSP90 chaperone/DNA topoisomerase II/histidine kinase"/>
    <property type="match status" value="1"/>
</dbReference>
<dbReference type="Pfam" id="PF07730">
    <property type="entry name" value="HisKA_3"/>
    <property type="match status" value="1"/>
</dbReference>
<keyword evidence="4" id="KW-0812">Transmembrane</keyword>
<keyword evidence="2 6" id="KW-0418">Kinase</keyword>
<dbReference type="InterPro" id="IPR011712">
    <property type="entry name" value="Sig_transdc_His_kin_sub3_dim/P"/>
</dbReference>
<dbReference type="Proteomes" id="UP001229313">
    <property type="component" value="Chromosome"/>
</dbReference>
<evidence type="ECO:0000256" key="2">
    <source>
        <dbReference type="ARBA" id="ARBA00022777"/>
    </source>
</evidence>
<feature type="domain" description="Histidine kinase/HSP90-like ATPase" evidence="5">
    <location>
        <begin position="323"/>
        <end position="413"/>
    </location>
</feature>
<dbReference type="Gene3D" id="1.20.5.1930">
    <property type="match status" value="1"/>
</dbReference>
<dbReference type="RefSeq" id="WP_309152918.1">
    <property type="nucleotide sequence ID" value="NZ_CP133568.1"/>
</dbReference>
<feature type="transmembrane region" description="Helical" evidence="4">
    <location>
        <begin position="172"/>
        <end position="194"/>
    </location>
</feature>
<dbReference type="Gene3D" id="3.30.565.10">
    <property type="entry name" value="Histidine kinase-like ATPase, C-terminal domain"/>
    <property type="match status" value="1"/>
</dbReference>
<dbReference type="InterPro" id="IPR050482">
    <property type="entry name" value="Sensor_HK_TwoCompSys"/>
</dbReference>
<evidence type="ECO:0000256" key="3">
    <source>
        <dbReference type="ARBA" id="ARBA00023012"/>
    </source>
</evidence>
<gene>
    <name evidence="6" type="ORF">RDV84_07215</name>
</gene>
<dbReference type="EMBL" id="CP133568">
    <property type="protein sequence ID" value="WMT04616.1"/>
    <property type="molecule type" value="Genomic_DNA"/>
</dbReference>
<keyword evidence="4" id="KW-1133">Transmembrane helix</keyword>
<dbReference type="CDD" id="cd16917">
    <property type="entry name" value="HATPase_UhpB-NarQ-NarX-like"/>
    <property type="match status" value="1"/>
</dbReference>
<reference evidence="6 7" key="1">
    <citation type="submission" date="2023-08" db="EMBL/GenBank/DDBJ databases">
        <title>The whole genome sequence of Lysobacter yananisis.</title>
        <authorList>
            <person name="Sun H."/>
        </authorList>
    </citation>
    <scope>NUCLEOTIDE SEQUENCE [LARGE SCALE GENOMIC DNA]</scope>
    <source>
        <strain evidence="6 7">SNNU513</strain>
    </source>
</reference>
<sequence>MAPCSARVAARAAPGGHRCAVPEVTFGAGPVATAARAAQHGRMPMPPPLRTLLQPLNLPAVLSWLGVGLSLPYDRATQGPLVWTVMAVFLFAFLGDELVGTARARRGFWFSLQATTALAICYLAPRGGAAPALLVILVAQLAMSYPLRRVVAMTAALNLALYLILSTAGNRGALIITLCFIGFQGFAVLVAHYARGAEQARDRLALVNADLLATRALLADSARDAERLRMARELHDVAGHKLTAMMLNLRALAAEPDLAERREVQVAQQLAGELLGDIRSVVQALRDARGLDLATALRALAAPLPRPALELDLDDELNLTDPALAETLLRVVQEALTNAARHADAARLRVALHRDGAALELRIADDGRVHAPLREGNGLSGMRERVAAAGGELDFSLSPEGAMRIHARFPLQRPLPGPRAPTAATPA</sequence>
<dbReference type="GO" id="GO:0016301">
    <property type="term" value="F:kinase activity"/>
    <property type="evidence" value="ECO:0007669"/>
    <property type="project" value="UniProtKB-KW"/>
</dbReference>